<dbReference type="Proteomes" id="UP000316968">
    <property type="component" value="Chromosome"/>
</dbReference>
<evidence type="ECO:0000256" key="1">
    <source>
        <dbReference type="SAM" id="Phobius"/>
    </source>
</evidence>
<keyword evidence="1" id="KW-0472">Membrane</keyword>
<dbReference type="AlphaFoldDB" id="A0A4Y6UV09"/>
<dbReference type="OrthoDB" id="2679701at2"/>
<feature type="transmembrane region" description="Helical" evidence="1">
    <location>
        <begin position="30"/>
        <end position="51"/>
    </location>
</feature>
<feature type="transmembrane region" description="Helical" evidence="1">
    <location>
        <begin position="63"/>
        <end position="83"/>
    </location>
</feature>
<gene>
    <name evidence="2" type="ORF">FFV09_05730</name>
</gene>
<dbReference type="EMBL" id="CP041217">
    <property type="protein sequence ID" value="QDH20398.1"/>
    <property type="molecule type" value="Genomic_DNA"/>
</dbReference>
<keyword evidence="1" id="KW-1133">Transmembrane helix</keyword>
<evidence type="ECO:0000313" key="2">
    <source>
        <dbReference type="EMBL" id="QDH20398.1"/>
    </source>
</evidence>
<sequence length="193" mass="20972">MVGLVLPVVAVLFVLGLAAAALGSRLKHPAAVAVNLLLIGFLFYLLNAGGAEPGDSAGNGNPGLLLWIPLLVLGLLLPVQLHFTNGLLMRLGPAPLAAVLLGLAAHQAAGFEIQRIRYRVLREEMLEVMARPDTEPNRRAAEDMLGGLDSIRMSSHFFHMNTYLLFVGWVVIAVIVLRLARELRERKDRTEKA</sequence>
<organism evidence="2 3">
    <name type="scientific">Saccharibacillus brassicae</name>
    <dbReference type="NCBI Taxonomy" id="2583377"/>
    <lineage>
        <taxon>Bacteria</taxon>
        <taxon>Bacillati</taxon>
        <taxon>Bacillota</taxon>
        <taxon>Bacilli</taxon>
        <taxon>Bacillales</taxon>
        <taxon>Paenibacillaceae</taxon>
        <taxon>Saccharibacillus</taxon>
    </lineage>
</organism>
<keyword evidence="1" id="KW-0812">Transmembrane</keyword>
<accession>A0A4Y6UV09</accession>
<proteinExistence type="predicted"/>
<keyword evidence="3" id="KW-1185">Reference proteome</keyword>
<feature type="transmembrane region" description="Helical" evidence="1">
    <location>
        <begin position="162"/>
        <end position="180"/>
    </location>
</feature>
<name>A0A4Y6UV09_SACBS</name>
<reference evidence="2 3" key="1">
    <citation type="submission" date="2019-06" db="EMBL/GenBank/DDBJ databases">
        <title>Saccharibacillus brassicae sp. nov., an endophytic bacterium isolated from Chinese cabbage seeds (Brassica pekinensis).</title>
        <authorList>
            <person name="Jiang L."/>
            <person name="Lee J."/>
            <person name="Kim S.W."/>
        </authorList>
    </citation>
    <scope>NUCLEOTIDE SEQUENCE [LARGE SCALE GENOMIC DNA]</scope>
    <source>
        <strain evidence="3">KCTC 43072 / ATSA2</strain>
    </source>
</reference>
<dbReference type="RefSeq" id="WP_141446877.1">
    <property type="nucleotide sequence ID" value="NZ_CP041217.1"/>
</dbReference>
<dbReference type="KEGG" id="saca:FFV09_05730"/>
<protein>
    <submittedName>
        <fullName evidence="2">Uncharacterized protein</fullName>
    </submittedName>
</protein>
<evidence type="ECO:0000313" key="3">
    <source>
        <dbReference type="Proteomes" id="UP000316968"/>
    </source>
</evidence>